<evidence type="ECO:0000256" key="5">
    <source>
        <dbReference type="SAM" id="Phobius"/>
    </source>
</evidence>
<feature type="transmembrane region" description="Helical" evidence="5">
    <location>
        <begin position="163"/>
        <end position="184"/>
    </location>
</feature>
<dbReference type="EMBL" id="PXYT01000014">
    <property type="protein sequence ID" value="PSR29669.1"/>
    <property type="molecule type" value="Genomic_DNA"/>
</dbReference>
<dbReference type="AlphaFoldDB" id="A0A2T2X5A3"/>
<feature type="transmembrane region" description="Helical" evidence="5">
    <location>
        <begin position="33"/>
        <end position="52"/>
    </location>
</feature>
<keyword evidence="4 5" id="KW-0472">Membrane</keyword>
<feature type="transmembrane region" description="Helical" evidence="5">
    <location>
        <begin position="122"/>
        <end position="143"/>
    </location>
</feature>
<reference evidence="6 7" key="1">
    <citation type="journal article" date="2014" name="BMC Genomics">
        <title>Comparison of environmental and isolate Sulfobacillus genomes reveals diverse carbon, sulfur, nitrogen, and hydrogen metabolisms.</title>
        <authorList>
            <person name="Justice N.B."/>
            <person name="Norman A."/>
            <person name="Brown C.T."/>
            <person name="Singh A."/>
            <person name="Thomas B.C."/>
            <person name="Banfield J.F."/>
        </authorList>
    </citation>
    <scope>NUCLEOTIDE SEQUENCE [LARGE SCALE GENOMIC DNA]</scope>
    <source>
        <strain evidence="6">AMDSBA1</strain>
    </source>
</reference>
<sequence>MVALKMVALILSVGIDTLMMSISLGVFQTQGKVRIAFTFAGTEAVMTLIGLFTGKGLGRFIGDWASLIGGILLLGVAVWLLAFHDEDDEDERLEGNLGGWTLILTALSVSLDELAVGFSIGLVGVPVALTIILIALQAFIFTLLGLTFGSKLKPYLGEWAEKLAGIVLGLLGLWLVIDAVVRLLNG</sequence>
<evidence type="ECO:0000256" key="2">
    <source>
        <dbReference type="ARBA" id="ARBA00022692"/>
    </source>
</evidence>
<comment type="caution">
    <text evidence="6">The sequence shown here is derived from an EMBL/GenBank/DDBJ whole genome shotgun (WGS) entry which is preliminary data.</text>
</comment>
<evidence type="ECO:0000256" key="4">
    <source>
        <dbReference type="ARBA" id="ARBA00023136"/>
    </source>
</evidence>
<keyword evidence="3 5" id="KW-1133">Transmembrane helix</keyword>
<proteinExistence type="predicted"/>
<keyword evidence="2 5" id="KW-0812">Transmembrane</keyword>
<organism evidence="6 7">
    <name type="scientific">Sulfobacillus benefaciens</name>
    <dbReference type="NCBI Taxonomy" id="453960"/>
    <lineage>
        <taxon>Bacteria</taxon>
        <taxon>Bacillati</taxon>
        <taxon>Bacillota</taxon>
        <taxon>Clostridia</taxon>
        <taxon>Eubacteriales</taxon>
        <taxon>Clostridiales Family XVII. Incertae Sedis</taxon>
        <taxon>Sulfobacillus</taxon>
    </lineage>
</organism>
<evidence type="ECO:0000313" key="7">
    <source>
        <dbReference type="Proteomes" id="UP000242699"/>
    </source>
</evidence>
<dbReference type="PANTHER" id="PTHR35529">
    <property type="entry name" value="MANGANESE EFFLUX PUMP MNTP-RELATED"/>
    <property type="match status" value="1"/>
</dbReference>
<name>A0A2T2X5A3_9FIRM</name>
<dbReference type="Proteomes" id="UP000242699">
    <property type="component" value="Unassembled WGS sequence"/>
</dbReference>
<gene>
    <name evidence="6" type="ORF">C7B43_07720</name>
</gene>
<keyword evidence="1" id="KW-1003">Cell membrane</keyword>
<feature type="transmembrane region" description="Helical" evidence="5">
    <location>
        <begin position="64"/>
        <end position="82"/>
    </location>
</feature>
<dbReference type="Pfam" id="PF02659">
    <property type="entry name" value="Mntp"/>
    <property type="match status" value="1"/>
</dbReference>
<protein>
    <recommendedName>
        <fullName evidence="8">Manganese efflux pump MntP</fullName>
    </recommendedName>
</protein>
<evidence type="ECO:0000313" key="6">
    <source>
        <dbReference type="EMBL" id="PSR29669.1"/>
    </source>
</evidence>
<feature type="transmembrane region" description="Helical" evidence="5">
    <location>
        <begin position="97"/>
        <end position="115"/>
    </location>
</feature>
<evidence type="ECO:0000256" key="3">
    <source>
        <dbReference type="ARBA" id="ARBA00022989"/>
    </source>
</evidence>
<evidence type="ECO:0008006" key="8">
    <source>
        <dbReference type="Google" id="ProtNLM"/>
    </source>
</evidence>
<accession>A0A2T2X5A3</accession>
<dbReference type="InterPro" id="IPR003810">
    <property type="entry name" value="Mntp/YtaF"/>
</dbReference>
<dbReference type="PANTHER" id="PTHR35529:SF1">
    <property type="entry name" value="MANGANESE EFFLUX PUMP MNTP-RELATED"/>
    <property type="match status" value="1"/>
</dbReference>
<evidence type="ECO:0000256" key="1">
    <source>
        <dbReference type="ARBA" id="ARBA00022475"/>
    </source>
</evidence>
<feature type="transmembrane region" description="Helical" evidence="5">
    <location>
        <begin position="7"/>
        <end position="27"/>
    </location>
</feature>